<reference evidence="1 2" key="1">
    <citation type="journal article" date="2018" name="Front. Plant Sci.">
        <title>Red Clover (Trifolium pratense) and Zigzag Clover (T. medium) - A Picture of Genomic Similarities and Differences.</title>
        <authorList>
            <person name="Dluhosova J."/>
            <person name="Istvanek J."/>
            <person name="Nedelnik J."/>
            <person name="Repkova J."/>
        </authorList>
    </citation>
    <scope>NUCLEOTIDE SEQUENCE [LARGE SCALE GENOMIC DNA]</scope>
    <source>
        <strain evidence="2">cv. 10/8</strain>
        <tissue evidence="1">Leaf</tissue>
    </source>
</reference>
<comment type="caution">
    <text evidence="1">The sequence shown here is derived from an EMBL/GenBank/DDBJ whole genome shotgun (WGS) entry which is preliminary data.</text>
</comment>
<dbReference type="AlphaFoldDB" id="A0A392TVX3"/>
<keyword evidence="2" id="KW-1185">Reference proteome</keyword>
<dbReference type="Proteomes" id="UP000265520">
    <property type="component" value="Unassembled WGS sequence"/>
</dbReference>
<dbReference type="EMBL" id="LXQA010655984">
    <property type="protein sequence ID" value="MCI64440.1"/>
    <property type="molecule type" value="Genomic_DNA"/>
</dbReference>
<accession>A0A392TVX3</accession>
<protein>
    <submittedName>
        <fullName evidence="1">Uncharacterized protein</fullName>
    </submittedName>
</protein>
<evidence type="ECO:0000313" key="1">
    <source>
        <dbReference type="EMBL" id="MCI64440.1"/>
    </source>
</evidence>
<proteinExistence type="predicted"/>
<name>A0A392TVX3_9FABA</name>
<organism evidence="1 2">
    <name type="scientific">Trifolium medium</name>
    <dbReference type="NCBI Taxonomy" id="97028"/>
    <lineage>
        <taxon>Eukaryota</taxon>
        <taxon>Viridiplantae</taxon>
        <taxon>Streptophyta</taxon>
        <taxon>Embryophyta</taxon>
        <taxon>Tracheophyta</taxon>
        <taxon>Spermatophyta</taxon>
        <taxon>Magnoliopsida</taxon>
        <taxon>eudicotyledons</taxon>
        <taxon>Gunneridae</taxon>
        <taxon>Pentapetalae</taxon>
        <taxon>rosids</taxon>
        <taxon>fabids</taxon>
        <taxon>Fabales</taxon>
        <taxon>Fabaceae</taxon>
        <taxon>Papilionoideae</taxon>
        <taxon>50 kb inversion clade</taxon>
        <taxon>NPAAA clade</taxon>
        <taxon>Hologalegina</taxon>
        <taxon>IRL clade</taxon>
        <taxon>Trifolieae</taxon>
        <taxon>Trifolium</taxon>
    </lineage>
</organism>
<feature type="non-terminal residue" evidence="1">
    <location>
        <position position="1"/>
    </location>
</feature>
<evidence type="ECO:0000313" key="2">
    <source>
        <dbReference type="Proteomes" id="UP000265520"/>
    </source>
</evidence>
<sequence length="25" mass="2726">VCFQASEIWMDDVLCSMESSSTGIS</sequence>